<feature type="region of interest" description="Disordered" evidence="1">
    <location>
        <begin position="1"/>
        <end position="36"/>
    </location>
</feature>
<feature type="compositionally biased region" description="Basic residues" evidence="1">
    <location>
        <begin position="1"/>
        <end position="10"/>
    </location>
</feature>
<organism evidence="2">
    <name type="scientific">uncultured Solirubrobacteraceae bacterium</name>
    <dbReference type="NCBI Taxonomy" id="1162706"/>
    <lineage>
        <taxon>Bacteria</taxon>
        <taxon>Bacillati</taxon>
        <taxon>Actinomycetota</taxon>
        <taxon>Thermoleophilia</taxon>
        <taxon>Solirubrobacterales</taxon>
        <taxon>Solirubrobacteraceae</taxon>
        <taxon>environmental samples</taxon>
    </lineage>
</organism>
<evidence type="ECO:0000256" key="1">
    <source>
        <dbReference type="SAM" id="MobiDB-lite"/>
    </source>
</evidence>
<proteinExistence type="predicted"/>
<accession>A0A6J4TY18</accession>
<protein>
    <submittedName>
        <fullName evidence="2">Uncharacterized protein</fullName>
    </submittedName>
</protein>
<reference evidence="2" key="1">
    <citation type="submission" date="2020-02" db="EMBL/GenBank/DDBJ databases">
        <authorList>
            <person name="Meier V. D."/>
        </authorList>
    </citation>
    <scope>NUCLEOTIDE SEQUENCE</scope>
    <source>
        <strain evidence="2">AVDCRST_MAG30</strain>
    </source>
</reference>
<gene>
    <name evidence="2" type="ORF">AVDCRST_MAG30-4023</name>
</gene>
<dbReference type="EMBL" id="CADCVS010000528">
    <property type="protein sequence ID" value="CAA9533778.1"/>
    <property type="molecule type" value="Genomic_DNA"/>
</dbReference>
<feature type="non-terminal residue" evidence="2">
    <location>
        <position position="1"/>
    </location>
</feature>
<evidence type="ECO:0000313" key="2">
    <source>
        <dbReference type="EMBL" id="CAA9533778.1"/>
    </source>
</evidence>
<sequence length="36" mass="4164">DRPLRGRRPRPPAPRPPRAEGRAHPPAVRTHRPRLL</sequence>
<dbReference type="AlphaFoldDB" id="A0A6J4TY18"/>
<feature type="non-terminal residue" evidence="2">
    <location>
        <position position="36"/>
    </location>
</feature>
<name>A0A6J4TY18_9ACTN</name>